<dbReference type="EMBL" id="DPXL01000148">
    <property type="protein sequence ID" value="HCM32054.1"/>
    <property type="molecule type" value="Genomic_DNA"/>
</dbReference>
<feature type="compositionally biased region" description="Basic and acidic residues" evidence="1">
    <location>
        <begin position="17"/>
        <end position="35"/>
    </location>
</feature>
<keyword evidence="2" id="KW-0378">Hydrolase</keyword>
<dbReference type="AlphaFoldDB" id="A0A3D3G310"/>
<evidence type="ECO:0000313" key="2">
    <source>
        <dbReference type="EMBL" id="HCM32054.1"/>
    </source>
</evidence>
<feature type="region of interest" description="Disordered" evidence="1">
    <location>
        <begin position="16"/>
        <end position="35"/>
    </location>
</feature>
<organism evidence="2 3">
    <name type="scientific">Acinetobacter radioresistens</name>
    <dbReference type="NCBI Taxonomy" id="40216"/>
    <lineage>
        <taxon>Bacteria</taxon>
        <taxon>Pseudomonadati</taxon>
        <taxon>Pseudomonadota</taxon>
        <taxon>Gammaproteobacteria</taxon>
        <taxon>Moraxellales</taxon>
        <taxon>Moraxellaceae</taxon>
        <taxon>Acinetobacter</taxon>
    </lineage>
</organism>
<comment type="caution">
    <text evidence="2">The sequence shown here is derived from an EMBL/GenBank/DDBJ whole genome shotgun (WGS) entry which is preliminary data.</text>
</comment>
<evidence type="ECO:0000313" key="3">
    <source>
        <dbReference type="Proteomes" id="UP000262257"/>
    </source>
</evidence>
<gene>
    <name evidence="2" type="ORF">DIC32_11710</name>
</gene>
<feature type="non-terminal residue" evidence="2">
    <location>
        <position position="1"/>
    </location>
</feature>
<proteinExistence type="predicted"/>
<accession>A0A3D3G310</accession>
<dbReference type="GO" id="GO:0016787">
    <property type="term" value="F:hydrolase activity"/>
    <property type="evidence" value="ECO:0007669"/>
    <property type="project" value="UniProtKB-KW"/>
</dbReference>
<protein>
    <submittedName>
        <fullName evidence="2">Amidohydrolase</fullName>
    </submittedName>
</protein>
<evidence type="ECO:0000256" key="1">
    <source>
        <dbReference type="SAM" id="MobiDB-lite"/>
    </source>
</evidence>
<sequence length="35" mass="4044">AQVLMTMFNGKILYDAQTDHTSKERVTEQPDSHDH</sequence>
<dbReference type="Proteomes" id="UP000262257">
    <property type="component" value="Unassembled WGS sequence"/>
</dbReference>
<name>A0A3D3G310_ACIRA</name>
<reference evidence="2 3" key="1">
    <citation type="journal article" date="2018" name="Nat. Biotechnol.">
        <title>A standardized bacterial taxonomy based on genome phylogeny substantially revises the tree of life.</title>
        <authorList>
            <person name="Parks D.H."/>
            <person name="Chuvochina M."/>
            <person name="Waite D.W."/>
            <person name="Rinke C."/>
            <person name="Skarshewski A."/>
            <person name="Chaumeil P.A."/>
            <person name="Hugenholtz P."/>
        </authorList>
    </citation>
    <scope>NUCLEOTIDE SEQUENCE [LARGE SCALE GENOMIC DNA]</scope>
    <source>
        <strain evidence="2">UBA10045</strain>
    </source>
</reference>